<dbReference type="PANTHER" id="PTHR46832:SF1">
    <property type="entry name" value="5'-METHYLTHIOADENOSINE_S-ADENOSYLHOMOCYSTEINE NUCLEOSIDASE"/>
    <property type="match status" value="1"/>
</dbReference>
<dbReference type="Proteomes" id="UP000182085">
    <property type="component" value="Chromosome I"/>
</dbReference>
<evidence type="ECO:0000313" key="2">
    <source>
        <dbReference type="EMBL" id="SDU96423.1"/>
    </source>
</evidence>
<dbReference type="PANTHER" id="PTHR46832">
    <property type="entry name" value="5'-METHYLTHIOADENOSINE/S-ADENOSYLHOMOCYSTEINE NUCLEOSIDASE"/>
    <property type="match status" value="1"/>
</dbReference>
<protein>
    <submittedName>
        <fullName evidence="2">Nucleoside phosphorylase</fullName>
    </submittedName>
</protein>
<accession>A0AAE8HA24</accession>
<keyword evidence="3" id="KW-1185">Reference proteome</keyword>
<dbReference type="GO" id="GO:0008930">
    <property type="term" value="F:methylthioadenosine nucleosidase activity"/>
    <property type="evidence" value="ECO:0007669"/>
    <property type="project" value="TreeGrafter"/>
</dbReference>
<dbReference type="InterPro" id="IPR000845">
    <property type="entry name" value="Nucleoside_phosphorylase_d"/>
</dbReference>
<dbReference type="Pfam" id="PF01048">
    <property type="entry name" value="PNP_UDP_1"/>
    <property type="match status" value="1"/>
</dbReference>
<reference evidence="2 3" key="1">
    <citation type="submission" date="2016-10" db="EMBL/GenBank/DDBJ databases">
        <authorList>
            <person name="Varghese N."/>
            <person name="Submissions S."/>
        </authorList>
    </citation>
    <scope>NUCLEOTIDE SEQUENCE [LARGE SCALE GENOMIC DNA]</scope>
    <source>
        <strain evidence="2 3">BS2777</strain>
    </source>
</reference>
<dbReference type="SUPFAM" id="SSF53167">
    <property type="entry name" value="Purine and uridine phosphorylases"/>
    <property type="match status" value="1"/>
</dbReference>
<evidence type="ECO:0000259" key="1">
    <source>
        <dbReference type="Pfam" id="PF01048"/>
    </source>
</evidence>
<dbReference type="GO" id="GO:0009116">
    <property type="term" value="P:nucleoside metabolic process"/>
    <property type="evidence" value="ECO:0007669"/>
    <property type="project" value="InterPro"/>
</dbReference>
<feature type="domain" description="Nucleoside phosphorylase" evidence="1">
    <location>
        <begin position="42"/>
        <end position="254"/>
    </location>
</feature>
<dbReference type="GO" id="GO:0019284">
    <property type="term" value="P:L-methionine salvage from S-adenosylmethionine"/>
    <property type="evidence" value="ECO:0007669"/>
    <property type="project" value="TreeGrafter"/>
</dbReference>
<dbReference type="AlphaFoldDB" id="A0AAE8HA24"/>
<sequence>MQLSLELRNHTILFVTSNDIERDALISALNICGVKMQRKAIGLLQRLRVGVLAGYPVCLLSAERGSHGKASVGMLLPEVLQTLCPRLVVLSGFCYGNSAVGDLHDVAISNKIVSLIDFVAKEGSLKLRSQPVLSSRIDDEQLSRIVGAVTPRFNQSVKALGISSKIVTGTVYSGEVFSEDESFASTLFGADSSAVGGDMEGQPVAAQCNQREIPWIFAKSPSDKGGGTAGTKNAQVYSAKIAAIAACHLAQEFISTEGLSVSKVLSEYIGENGDDPMLDILDDASVHQLMGNRTYAEKIGGFVNKCSLGVSYDAGFRSHLIAVLKEMVENSVKWGQSSRIQLRGGAQEITLDSDGRVFNPLTEFQKMKVSGGGQRDLASFLSAYGPSGSGIVDVNWYAEDGSQSLVFRLKELSCELRQSYFCTLMLTAEDLRGYAFSYMPLGDLSNCREVWLDAKDLFLSGSDGMLLSNLCAKIPKSVERIYIRWINPRYAHEFKEHFAFDARVVFVEGMTN</sequence>
<evidence type="ECO:0000313" key="3">
    <source>
        <dbReference type="Proteomes" id="UP000182085"/>
    </source>
</evidence>
<name>A0AAE8HA24_9PSED</name>
<dbReference type="RefSeq" id="WP_034138759.1">
    <property type="nucleotide sequence ID" value="NZ_BAAAEG010000001.1"/>
</dbReference>
<dbReference type="Gene3D" id="3.40.50.1580">
    <property type="entry name" value="Nucleoside phosphorylase domain"/>
    <property type="match status" value="1"/>
</dbReference>
<proteinExistence type="predicted"/>
<dbReference type="EMBL" id="LT629801">
    <property type="protein sequence ID" value="SDU96423.1"/>
    <property type="molecule type" value="Genomic_DNA"/>
</dbReference>
<dbReference type="InterPro" id="IPR035994">
    <property type="entry name" value="Nucleoside_phosphorylase_sf"/>
</dbReference>
<gene>
    <name evidence="2" type="ORF">SAMN04490209_1237</name>
</gene>
<organism evidence="2 3">
    <name type="scientific">Pseudomonas rhodesiae</name>
    <dbReference type="NCBI Taxonomy" id="76760"/>
    <lineage>
        <taxon>Bacteria</taxon>
        <taxon>Pseudomonadati</taxon>
        <taxon>Pseudomonadota</taxon>
        <taxon>Gammaproteobacteria</taxon>
        <taxon>Pseudomonadales</taxon>
        <taxon>Pseudomonadaceae</taxon>
        <taxon>Pseudomonas</taxon>
    </lineage>
</organism>
<dbReference type="GO" id="GO:0008782">
    <property type="term" value="F:adenosylhomocysteine nucleosidase activity"/>
    <property type="evidence" value="ECO:0007669"/>
    <property type="project" value="TreeGrafter"/>
</dbReference>
<dbReference type="GO" id="GO:0005829">
    <property type="term" value="C:cytosol"/>
    <property type="evidence" value="ECO:0007669"/>
    <property type="project" value="TreeGrafter"/>
</dbReference>